<dbReference type="PANTHER" id="PTHR16138:SF7">
    <property type="entry name" value="PALMITOYL-PROTEIN THIOESTERASE ABHD10, MITOCHONDRIAL"/>
    <property type="match status" value="1"/>
</dbReference>
<dbReference type="InterPro" id="IPR052382">
    <property type="entry name" value="ABHD10_acyl-thioesterase"/>
</dbReference>
<dbReference type="InterPro" id="IPR029058">
    <property type="entry name" value="AB_hydrolase_fold"/>
</dbReference>
<dbReference type="InParanoid" id="A0A1B1AG62"/>
<dbReference type="Pfam" id="PF12146">
    <property type="entry name" value="Hydrolase_4"/>
    <property type="match status" value="1"/>
</dbReference>
<organism evidence="3 4">
    <name type="scientific">Candidatus Viadribacter manganicus</name>
    <dbReference type="NCBI Taxonomy" id="1759059"/>
    <lineage>
        <taxon>Bacteria</taxon>
        <taxon>Pseudomonadati</taxon>
        <taxon>Pseudomonadota</taxon>
        <taxon>Alphaproteobacteria</taxon>
        <taxon>Hyphomonadales</taxon>
        <taxon>Hyphomonadaceae</taxon>
        <taxon>Candidatus Viadribacter</taxon>
    </lineage>
</organism>
<keyword evidence="1" id="KW-0378">Hydrolase</keyword>
<dbReference type="Gene3D" id="3.40.50.1820">
    <property type="entry name" value="alpha/beta hydrolase"/>
    <property type="match status" value="1"/>
</dbReference>
<dbReference type="InterPro" id="IPR022742">
    <property type="entry name" value="Hydrolase_4"/>
</dbReference>
<evidence type="ECO:0000256" key="1">
    <source>
        <dbReference type="ARBA" id="ARBA00022801"/>
    </source>
</evidence>
<dbReference type="STRING" id="1759059.ATE48_06200"/>
<dbReference type="EMBL" id="CP013244">
    <property type="protein sequence ID" value="ANP45537.1"/>
    <property type="molecule type" value="Genomic_DNA"/>
</dbReference>
<sequence>MAFGQIEALEHLGVQIAFERVEGAAPTFVWLGGFKSDMAGTKAQTLAEWAREHGQAFVRFDYSGHGVSGGRFEDGTISRWLSDTLAVLDQRTCGPLVLVGSSMGGWLALLAARARPERVKGLLLIAPAADFTEKLIWPSFSAKQQRQLLACGRLELPSQYAPEPNVITRDLIEDGRKHLIMGAPISFDGPCYILQGQADPDVPPGHVLALNDLIRSDNKRIDLIKDGDHRLSRPADLARLVERASMIANQLAR</sequence>
<dbReference type="RefSeq" id="WP_066769003.1">
    <property type="nucleotide sequence ID" value="NZ_CP013244.1"/>
</dbReference>
<reference evidence="3 4" key="1">
    <citation type="submission" date="2015-11" db="EMBL/GenBank/DDBJ databases">
        <title>Whole-Genome Sequence of Candidatus Oderbacter manganicum from the National Park Lower Oder Valley, Germany.</title>
        <authorList>
            <person name="Braun B."/>
            <person name="Liere K."/>
            <person name="Szewzyk U."/>
        </authorList>
    </citation>
    <scope>NUCLEOTIDE SEQUENCE [LARGE SCALE GENOMIC DNA]</scope>
    <source>
        <strain evidence="3 4">OTSz_A_272</strain>
    </source>
</reference>
<evidence type="ECO:0000313" key="4">
    <source>
        <dbReference type="Proteomes" id="UP000092498"/>
    </source>
</evidence>
<dbReference type="GO" id="GO:0016787">
    <property type="term" value="F:hydrolase activity"/>
    <property type="evidence" value="ECO:0007669"/>
    <property type="project" value="UniProtKB-KW"/>
</dbReference>
<dbReference type="AlphaFoldDB" id="A0A1B1AG62"/>
<proteinExistence type="predicted"/>
<protein>
    <recommendedName>
        <fullName evidence="2">Serine aminopeptidase S33 domain-containing protein</fullName>
    </recommendedName>
</protein>
<evidence type="ECO:0000313" key="3">
    <source>
        <dbReference type="EMBL" id="ANP45537.1"/>
    </source>
</evidence>
<accession>A0A1B1AG62</accession>
<feature type="domain" description="Serine aminopeptidase S33" evidence="2">
    <location>
        <begin position="42"/>
        <end position="139"/>
    </location>
</feature>
<dbReference type="SUPFAM" id="SSF53474">
    <property type="entry name" value="alpha/beta-Hydrolases"/>
    <property type="match status" value="1"/>
</dbReference>
<keyword evidence="4" id="KW-1185">Reference proteome</keyword>
<dbReference type="KEGG" id="cbot:ATE48_06200"/>
<evidence type="ECO:0000259" key="2">
    <source>
        <dbReference type="Pfam" id="PF12146"/>
    </source>
</evidence>
<name>A0A1B1AG62_9PROT</name>
<gene>
    <name evidence="3" type="ORF">ATE48_06200</name>
</gene>
<dbReference type="Proteomes" id="UP000092498">
    <property type="component" value="Chromosome"/>
</dbReference>
<dbReference type="OrthoDB" id="9813296at2"/>
<dbReference type="PANTHER" id="PTHR16138">
    <property type="entry name" value="MYCOPHENOLIC ACID ACYL-GLUCURONIDE ESTERASE, MITOCHONDRIAL"/>
    <property type="match status" value="1"/>
</dbReference>